<sequence>MPQLSPYLSFEGNCREAMTFYQSCLGGELVVQSFAESALADQVPAADGHKVLHSMLTHGSLVLMASDVGGGGPVGSLTEGNTVSLCLNCDSPEEITTLFAKLAAGGTVVDPLAEMFWGTFGSITDRYGKTWLFNYTPADTSPNL</sequence>
<keyword evidence="3" id="KW-1185">Reference proteome</keyword>
<dbReference type="EMBL" id="FOXS01000004">
    <property type="protein sequence ID" value="SFQ59588.1"/>
    <property type="molecule type" value="Genomic_DNA"/>
</dbReference>
<dbReference type="RefSeq" id="WP_092675619.1">
    <property type="nucleotide sequence ID" value="NZ_FOXS01000004.1"/>
</dbReference>
<evidence type="ECO:0000259" key="1">
    <source>
        <dbReference type="Pfam" id="PF06983"/>
    </source>
</evidence>
<dbReference type="Gene3D" id="3.10.180.10">
    <property type="entry name" value="2,3-Dihydroxybiphenyl 1,2-Dioxygenase, domain 1"/>
    <property type="match status" value="1"/>
</dbReference>
<gene>
    <name evidence="2" type="ORF">SAMN04515668_3190</name>
</gene>
<dbReference type="OrthoDB" id="9795306at2"/>
<dbReference type="InterPro" id="IPR029068">
    <property type="entry name" value="Glyas_Bleomycin-R_OHBP_Dase"/>
</dbReference>
<organism evidence="2 3">
    <name type="scientific">Hymenobacter arizonensis</name>
    <name type="common">Siccationidurans arizonensis</name>
    <dbReference type="NCBI Taxonomy" id="1227077"/>
    <lineage>
        <taxon>Bacteria</taxon>
        <taxon>Pseudomonadati</taxon>
        <taxon>Bacteroidota</taxon>
        <taxon>Cytophagia</taxon>
        <taxon>Cytophagales</taxon>
        <taxon>Hymenobacteraceae</taxon>
        <taxon>Hymenobacter</taxon>
    </lineage>
</organism>
<dbReference type="InterPro" id="IPR028973">
    <property type="entry name" value="PhnB-like"/>
</dbReference>
<dbReference type="PANTHER" id="PTHR33990">
    <property type="entry name" value="PROTEIN YJDN-RELATED"/>
    <property type="match status" value="1"/>
</dbReference>
<protein>
    <submittedName>
        <fullName evidence="2">PhnB protein</fullName>
    </submittedName>
</protein>
<feature type="domain" description="PhnB-like" evidence="1">
    <location>
        <begin position="4"/>
        <end position="131"/>
    </location>
</feature>
<name>A0A1I5ZT07_HYMAR</name>
<dbReference type="SUPFAM" id="SSF54593">
    <property type="entry name" value="Glyoxalase/Bleomycin resistance protein/Dihydroxybiphenyl dioxygenase"/>
    <property type="match status" value="1"/>
</dbReference>
<dbReference type="Proteomes" id="UP000199029">
    <property type="component" value="Unassembled WGS sequence"/>
</dbReference>
<dbReference type="PANTHER" id="PTHR33990:SF1">
    <property type="entry name" value="PROTEIN YJDN"/>
    <property type="match status" value="1"/>
</dbReference>
<evidence type="ECO:0000313" key="2">
    <source>
        <dbReference type="EMBL" id="SFQ59588.1"/>
    </source>
</evidence>
<proteinExistence type="predicted"/>
<dbReference type="CDD" id="cd06588">
    <property type="entry name" value="PhnB_like"/>
    <property type="match status" value="1"/>
</dbReference>
<dbReference type="AlphaFoldDB" id="A0A1I5ZT07"/>
<evidence type="ECO:0000313" key="3">
    <source>
        <dbReference type="Proteomes" id="UP000199029"/>
    </source>
</evidence>
<dbReference type="STRING" id="1227077.SAMN04515668_3190"/>
<dbReference type="Pfam" id="PF06983">
    <property type="entry name" value="3-dmu-9_3-mt"/>
    <property type="match status" value="1"/>
</dbReference>
<reference evidence="3" key="1">
    <citation type="submission" date="2016-10" db="EMBL/GenBank/DDBJ databases">
        <authorList>
            <person name="Varghese N."/>
            <person name="Submissions S."/>
        </authorList>
    </citation>
    <scope>NUCLEOTIDE SEQUENCE [LARGE SCALE GENOMIC DNA]</scope>
    <source>
        <strain evidence="3">OR362-8,ATCC BAA-1266,JCM 13504</strain>
    </source>
</reference>
<accession>A0A1I5ZT07</accession>